<evidence type="ECO:0000259" key="2">
    <source>
        <dbReference type="PROSITE" id="PS50887"/>
    </source>
</evidence>
<reference evidence="3 4" key="1">
    <citation type="submission" date="2015-07" db="EMBL/GenBank/DDBJ databases">
        <title>Whole genome sequence of Thermanaerothrix daxensis DSM 23592.</title>
        <authorList>
            <person name="Hemp J."/>
            <person name="Ward L.M."/>
            <person name="Pace L.A."/>
            <person name="Fischer W.W."/>
        </authorList>
    </citation>
    <scope>NUCLEOTIDE SEQUENCE [LARGE SCALE GENOMIC DNA]</scope>
    <source>
        <strain evidence="3 4">GNS-1</strain>
    </source>
</reference>
<dbReference type="PROSITE" id="PS50887">
    <property type="entry name" value="GGDEF"/>
    <property type="match status" value="1"/>
</dbReference>
<dbReference type="PANTHER" id="PTHR45138:SF9">
    <property type="entry name" value="DIGUANYLATE CYCLASE DGCM-RELATED"/>
    <property type="match status" value="1"/>
</dbReference>
<dbReference type="AlphaFoldDB" id="A0A0P6XMI2"/>
<sequence length="345" mass="39480">MTRRWERRRRYFYLFASLAGIPSILAVWLQHHTDNPFIAITYPVLILAGLAWSAALLWPRIPLAWIERTVLLTISLLFLSKLVYLLFFTPNLASVWAEVEAVFWVFAFIFVIGYIALPRHLALGLSVFHLVVTSVLGLWRFWDGPSLLGVEFLRLEVRIAGLSFLLFVLARTKDEFSRTLLAANQMHQMAHTDSLTQLPNRRGLNRLLEEHLARRKPFTVILVDIDHFKLINDTFGHESGDVILRQVGECLQRQIRAGDVIGRWGGEEFLILAAEQEAQSALQLAQRLRETVEGFDFNQGIPVTASFGVTLSREQDTPDSLIKRADLALYRAKHNGRNRVEWEAP</sequence>
<feature type="transmembrane region" description="Helical" evidence="1">
    <location>
        <begin position="12"/>
        <end position="31"/>
    </location>
</feature>
<dbReference type="InterPro" id="IPR050469">
    <property type="entry name" value="Diguanylate_Cyclase"/>
</dbReference>
<dbReference type="GO" id="GO:0043709">
    <property type="term" value="P:cell adhesion involved in single-species biofilm formation"/>
    <property type="evidence" value="ECO:0007669"/>
    <property type="project" value="TreeGrafter"/>
</dbReference>
<dbReference type="NCBIfam" id="TIGR00254">
    <property type="entry name" value="GGDEF"/>
    <property type="match status" value="1"/>
</dbReference>
<organism evidence="3 4">
    <name type="scientific">Thermanaerothrix daxensis</name>
    <dbReference type="NCBI Taxonomy" id="869279"/>
    <lineage>
        <taxon>Bacteria</taxon>
        <taxon>Bacillati</taxon>
        <taxon>Chloroflexota</taxon>
        <taxon>Anaerolineae</taxon>
        <taxon>Anaerolineales</taxon>
        <taxon>Anaerolineaceae</taxon>
        <taxon>Thermanaerothrix</taxon>
    </lineage>
</organism>
<keyword evidence="1" id="KW-0472">Membrane</keyword>
<keyword evidence="1" id="KW-1133">Transmembrane helix</keyword>
<name>A0A0P6XMI2_9CHLR</name>
<dbReference type="GO" id="GO:0052621">
    <property type="term" value="F:diguanylate cyclase activity"/>
    <property type="evidence" value="ECO:0007669"/>
    <property type="project" value="TreeGrafter"/>
</dbReference>
<feature type="transmembrane region" description="Helical" evidence="1">
    <location>
        <begin position="37"/>
        <end position="58"/>
    </location>
</feature>
<dbReference type="InterPro" id="IPR043128">
    <property type="entry name" value="Rev_trsase/Diguanyl_cyclase"/>
</dbReference>
<feature type="transmembrane region" description="Helical" evidence="1">
    <location>
        <begin position="148"/>
        <end position="170"/>
    </location>
</feature>
<gene>
    <name evidence="3" type="ORF">SE15_00370</name>
</gene>
<proteinExistence type="predicted"/>
<dbReference type="SUPFAM" id="SSF55073">
    <property type="entry name" value="Nucleotide cyclase"/>
    <property type="match status" value="1"/>
</dbReference>
<dbReference type="Pfam" id="PF00990">
    <property type="entry name" value="GGDEF"/>
    <property type="match status" value="1"/>
</dbReference>
<dbReference type="Proteomes" id="UP000050544">
    <property type="component" value="Unassembled WGS sequence"/>
</dbReference>
<dbReference type="GO" id="GO:0005886">
    <property type="term" value="C:plasma membrane"/>
    <property type="evidence" value="ECO:0007669"/>
    <property type="project" value="TreeGrafter"/>
</dbReference>
<feature type="transmembrane region" description="Helical" evidence="1">
    <location>
        <begin position="70"/>
        <end position="89"/>
    </location>
</feature>
<keyword evidence="1" id="KW-0812">Transmembrane</keyword>
<feature type="transmembrane region" description="Helical" evidence="1">
    <location>
        <begin position="122"/>
        <end position="142"/>
    </location>
</feature>
<dbReference type="Gene3D" id="3.30.70.270">
    <property type="match status" value="1"/>
</dbReference>
<dbReference type="SMART" id="SM00267">
    <property type="entry name" value="GGDEF"/>
    <property type="match status" value="1"/>
</dbReference>
<dbReference type="EMBL" id="LGKO01000002">
    <property type="protein sequence ID" value="KPL84717.1"/>
    <property type="molecule type" value="Genomic_DNA"/>
</dbReference>
<dbReference type="FunFam" id="3.30.70.270:FF:000001">
    <property type="entry name" value="Diguanylate cyclase domain protein"/>
    <property type="match status" value="1"/>
</dbReference>
<feature type="domain" description="GGDEF" evidence="2">
    <location>
        <begin position="216"/>
        <end position="345"/>
    </location>
</feature>
<evidence type="ECO:0000313" key="3">
    <source>
        <dbReference type="EMBL" id="KPL84717.1"/>
    </source>
</evidence>
<dbReference type="InterPro" id="IPR029787">
    <property type="entry name" value="Nucleotide_cyclase"/>
</dbReference>
<dbReference type="PANTHER" id="PTHR45138">
    <property type="entry name" value="REGULATORY COMPONENTS OF SENSORY TRANSDUCTION SYSTEM"/>
    <property type="match status" value="1"/>
</dbReference>
<dbReference type="STRING" id="869279.SE15_00370"/>
<dbReference type="GO" id="GO:1902201">
    <property type="term" value="P:negative regulation of bacterial-type flagellum-dependent cell motility"/>
    <property type="evidence" value="ECO:0007669"/>
    <property type="project" value="TreeGrafter"/>
</dbReference>
<dbReference type="InterPro" id="IPR000160">
    <property type="entry name" value="GGDEF_dom"/>
</dbReference>
<protein>
    <recommendedName>
        <fullName evidence="2">GGDEF domain-containing protein</fullName>
    </recommendedName>
</protein>
<feature type="transmembrane region" description="Helical" evidence="1">
    <location>
        <begin position="101"/>
        <end position="117"/>
    </location>
</feature>
<evidence type="ECO:0000313" key="4">
    <source>
        <dbReference type="Proteomes" id="UP000050544"/>
    </source>
</evidence>
<keyword evidence="4" id="KW-1185">Reference proteome</keyword>
<comment type="caution">
    <text evidence="3">The sequence shown here is derived from an EMBL/GenBank/DDBJ whole genome shotgun (WGS) entry which is preliminary data.</text>
</comment>
<dbReference type="CDD" id="cd01949">
    <property type="entry name" value="GGDEF"/>
    <property type="match status" value="1"/>
</dbReference>
<evidence type="ECO:0000256" key="1">
    <source>
        <dbReference type="SAM" id="Phobius"/>
    </source>
</evidence>
<accession>A0A0P6XMI2</accession>